<dbReference type="EMBL" id="KV921933">
    <property type="protein sequence ID" value="ORE05961.1"/>
    <property type="molecule type" value="Genomic_DNA"/>
</dbReference>
<name>A0A1X0R1V2_RHIZD</name>
<proteinExistence type="predicted"/>
<dbReference type="Proteomes" id="UP000242414">
    <property type="component" value="Unassembled WGS sequence"/>
</dbReference>
<sequence length="54" mass="6381">PSQLFTKQHTIYCLDMHHRLQIPRILADPLSFLLNKSSTCKPRSSQTRSFRIIR</sequence>
<feature type="non-terminal residue" evidence="1">
    <location>
        <position position="1"/>
    </location>
</feature>
<reference evidence="1" key="1">
    <citation type="journal article" date="2016" name="Proc. Natl. Acad. Sci. U.S.A.">
        <title>Lipid metabolic changes in an early divergent fungus govern the establishment of a mutualistic symbiosis with endobacteria.</title>
        <authorList>
            <person name="Lastovetsky O.A."/>
            <person name="Gaspar M.L."/>
            <person name="Mondo S.J."/>
            <person name="LaButti K.M."/>
            <person name="Sandor L."/>
            <person name="Grigoriev I.V."/>
            <person name="Henry S.A."/>
            <person name="Pawlowska T.E."/>
        </authorList>
    </citation>
    <scope>NUCLEOTIDE SEQUENCE [LARGE SCALE GENOMIC DNA]</scope>
    <source>
        <strain evidence="1">ATCC 52814</strain>
    </source>
</reference>
<gene>
    <name evidence="1" type="ORF">BCV72DRAFT_208280</name>
</gene>
<protein>
    <submittedName>
        <fullName evidence="1">Uncharacterized protein</fullName>
    </submittedName>
</protein>
<dbReference type="AlphaFoldDB" id="A0A1X0R1V2"/>
<evidence type="ECO:0000313" key="1">
    <source>
        <dbReference type="EMBL" id="ORE05961.1"/>
    </source>
</evidence>
<organism evidence="1">
    <name type="scientific">Rhizopus microsporus var. microsporus</name>
    <dbReference type="NCBI Taxonomy" id="86635"/>
    <lineage>
        <taxon>Eukaryota</taxon>
        <taxon>Fungi</taxon>
        <taxon>Fungi incertae sedis</taxon>
        <taxon>Mucoromycota</taxon>
        <taxon>Mucoromycotina</taxon>
        <taxon>Mucoromycetes</taxon>
        <taxon>Mucorales</taxon>
        <taxon>Mucorineae</taxon>
        <taxon>Rhizopodaceae</taxon>
        <taxon>Rhizopus</taxon>
    </lineage>
</organism>
<accession>A0A1X0R1V2</accession>
<dbReference type="VEuPathDB" id="FungiDB:BCV72DRAFT_208280"/>